<comment type="caution">
    <text evidence="1">The sequence shown here is derived from an EMBL/GenBank/DDBJ whole genome shotgun (WGS) entry which is preliminary data.</text>
</comment>
<dbReference type="OrthoDB" id="3214167at2"/>
<dbReference type="EMBL" id="NMQT01000255">
    <property type="protein sequence ID" value="OXM42774.1"/>
    <property type="molecule type" value="Genomic_DNA"/>
</dbReference>
<proteinExistence type="predicted"/>
<evidence type="ECO:0000313" key="2">
    <source>
        <dbReference type="Proteomes" id="UP000215223"/>
    </source>
</evidence>
<organism evidence="1 2">
    <name type="scientific">Amycolatopsis thailandensis</name>
    <dbReference type="NCBI Taxonomy" id="589330"/>
    <lineage>
        <taxon>Bacteria</taxon>
        <taxon>Bacillati</taxon>
        <taxon>Actinomycetota</taxon>
        <taxon>Actinomycetes</taxon>
        <taxon>Pseudonocardiales</taxon>
        <taxon>Pseudonocardiaceae</taxon>
        <taxon>Amycolatopsis</taxon>
    </lineage>
</organism>
<sequence>MHTDLVKQVHELTQPQAHALRDAINLRRRLLNDATNALYAAQVTVGARVSIRDNLNPARYRGLSGTVQAKNGKHATVLLDEASTDKLASQTGRNRIWMPEGTTRHPLDGIPVEALEVRDTPDGFGELAKFVINEAAPEELTSVDAARKQRLHDLAADIGEGDPVMVTDVTPQFLAGLTGAVKSVDTREGTCLVLLDENSTKQLRLEYSPRYPVEDGVTNFPLRLRFNQILLTAGL</sequence>
<protein>
    <submittedName>
        <fullName evidence="1">Uncharacterized protein</fullName>
    </submittedName>
</protein>
<gene>
    <name evidence="1" type="ORF">CFP71_42050</name>
</gene>
<dbReference type="AlphaFoldDB" id="A0A229R8K7"/>
<name>A0A229R8K7_9PSEU</name>
<reference evidence="1 2" key="1">
    <citation type="submission" date="2017-07" db="EMBL/GenBank/DDBJ databases">
        <title>Amycolatopsis thailandensis Genome sequencing and assembly.</title>
        <authorList>
            <person name="Kaur N."/>
            <person name="Mayilraj S."/>
        </authorList>
    </citation>
    <scope>NUCLEOTIDE SEQUENCE [LARGE SCALE GENOMIC DNA]</scope>
    <source>
        <strain evidence="1 2">JCM 16380</strain>
    </source>
</reference>
<dbReference type="Proteomes" id="UP000215223">
    <property type="component" value="Unassembled WGS sequence"/>
</dbReference>
<dbReference type="RefSeq" id="WP_093939424.1">
    <property type="nucleotide sequence ID" value="NZ_NMQT01000255.1"/>
</dbReference>
<evidence type="ECO:0000313" key="1">
    <source>
        <dbReference type="EMBL" id="OXM42774.1"/>
    </source>
</evidence>
<keyword evidence="2" id="KW-1185">Reference proteome</keyword>
<accession>A0A229R8K7</accession>